<evidence type="ECO:0000313" key="5">
    <source>
        <dbReference type="Proteomes" id="UP000442714"/>
    </source>
</evidence>
<sequence length="316" mass="33840">MRQVISKKFLLAAALPVLALAACSQEASESHMSDAEMAADTESIAMEATATTDEAAESIAQPEMEEAGPSDASEAAALPDLSDVAISLPKLAYVYEYSWKLPGEDIGKLQRRHADLCDQQGPSSCQIIGMSKTGEEGDEVTGVLQLSVATRHARAFGALLEKEATDSGAEQVSANIQAEELSKAIVDTEARLEARTALRDRLQEVLRTRTGSVRELVEAERSVAQVNEEIDQARSWLKEMQGRVAYSKVNIHYETGTAVTNDFLAPIQSVLGSMGSILGFVIAGLILLAVIFLPIGGLVWGVRAINRRSKTPVAEG</sequence>
<keyword evidence="5" id="KW-1185">Reference proteome</keyword>
<feature type="transmembrane region" description="Helical" evidence="1">
    <location>
        <begin position="277"/>
        <end position="300"/>
    </location>
</feature>
<dbReference type="PROSITE" id="PS51257">
    <property type="entry name" value="PROKAR_LIPOPROTEIN"/>
    <property type="match status" value="1"/>
</dbReference>
<dbReference type="Pfam" id="PF14257">
    <property type="entry name" value="DUF4349"/>
    <property type="match status" value="1"/>
</dbReference>
<accession>A0A844ZPF6</accession>
<organism evidence="4 5">
    <name type="scientific">Pontixanthobacter aquaemixtae</name>
    <dbReference type="NCBI Taxonomy" id="1958940"/>
    <lineage>
        <taxon>Bacteria</taxon>
        <taxon>Pseudomonadati</taxon>
        <taxon>Pseudomonadota</taxon>
        <taxon>Alphaproteobacteria</taxon>
        <taxon>Sphingomonadales</taxon>
        <taxon>Erythrobacteraceae</taxon>
        <taxon>Pontixanthobacter</taxon>
    </lineage>
</organism>
<evidence type="ECO:0000256" key="2">
    <source>
        <dbReference type="SAM" id="SignalP"/>
    </source>
</evidence>
<dbReference type="Proteomes" id="UP000442714">
    <property type="component" value="Unassembled WGS sequence"/>
</dbReference>
<keyword evidence="1" id="KW-0472">Membrane</keyword>
<reference evidence="4 5" key="1">
    <citation type="submission" date="2019-12" db="EMBL/GenBank/DDBJ databases">
        <title>Genomic-based taxomic classification of the family Erythrobacteraceae.</title>
        <authorList>
            <person name="Xu L."/>
        </authorList>
    </citation>
    <scope>NUCLEOTIDE SEQUENCE [LARGE SCALE GENOMIC DNA]</scope>
    <source>
        <strain evidence="4 5">KCTC 52763</strain>
    </source>
</reference>
<comment type="caution">
    <text evidence="4">The sequence shown here is derived from an EMBL/GenBank/DDBJ whole genome shotgun (WGS) entry which is preliminary data.</text>
</comment>
<name>A0A844ZPF6_9SPHN</name>
<dbReference type="InterPro" id="IPR025645">
    <property type="entry name" value="DUF4349"/>
</dbReference>
<proteinExistence type="predicted"/>
<dbReference type="EMBL" id="WTYX01000001">
    <property type="protein sequence ID" value="MXO89623.1"/>
    <property type="molecule type" value="Genomic_DNA"/>
</dbReference>
<dbReference type="OrthoDB" id="7448632at2"/>
<keyword evidence="1" id="KW-0812">Transmembrane</keyword>
<dbReference type="RefSeq" id="WP_160603008.1">
    <property type="nucleotide sequence ID" value="NZ_WTYX01000001.1"/>
</dbReference>
<gene>
    <name evidence="4" type="ORF">GRI41_02195</name>
</gene>
<feature type="domain" description="DUF4349" evidence="3">
    <location>
        <begin position="94"/>
        <end position="301"/>
    </location>
</feature>
<evidence type="ECO:0000313" key="4">
    <source>
        <dbReference type="EMBL" id="MXO89623.1"/>
    </source>
</evidence>
<feature type="signal peptide" evidence="2">
    <location>
        <begin position="1"/>
        <end position="21"/>
    </location>
</feature>
<keyword evidence="2" id="KW-0732">Signal</keyword>
<dbReference type="AlphaFoldDB" id="A0A844ZPF6"/>
<keyword evidence="1" id="KW-1133">Transmembrane helix</keyword>
<evidence type="ECO:0000256" key="1">
    <source>
        <dbReference type="SAM" id="Phobius"/>
    </source>
</evidence>
<protein>
    <submittedName>
        <fullName evidence="4">DUF4349 domain-containing protein</fullName>
    </submittedName>
</protein>
<feature type="chain" id="PRO_5032422553" evidence="2">
    <location>
        <begin position="22"/>
        <end position="316"/>
    </location>
</feature>
<evidence type="ECO:0000259" key="3">
    <source>
        <dbReference type="Pfam" id="PF14257"/>
    </source>
</evidence>